<sequence length="360" mass="41919">MKKEHSLLLDFLRFFAAILVLIHHSEQILHIPHWSFLASFGHDAVIFFFILSGFVISYVAKNKESDLRKYAIARISRITSVSIPSLILVIFLLLIGNLIWTPYYTASSVDSFEWLAIFIQSLFYLNYSSIGVGGIPTNGPYWSLSYEVFYYVIFGIAYYIRVQWIKYLLLLIVSLVAGLKILVLMPIWILGCYFYEKHSVIQQRPVFGSMLLIVIMSIYLLIRALNVDDQIVKLSSIYFFGSESLANETLSYGKRFLADYILAVVFVMILISLFMISDLYKYRIRRFERVIKLLASYSFSIYLYHYPILIFLSHMKLNSYIAMITTLLISMLIGYFTERKKDVFKKVISKSLNFTQLPEK</sequence>
<feature type="transmembrane region" description="Helical" evidence="1">
    <location>
        <begin position="319"/>
        <end position="336"/>
    </location>
</feature>
<reference evidence="3 4" key="1">
    <citation type="submission" date="2022-10" db="EMBL/GenBank/DDBJ databases">
        <title>Alteromonas sp. chi3 Genome sequencing.</title>
        <authorList>
            <person name="Park S."/>
        </authorList>
    </citation>
    <scope>NUCLEOTIDE SEQUENCE [LARGE SCALE GENOMIC DNA]</scope>
    <source>
        <strain evidence="4">chi3</strain>
    </source>
</reference>
<dbReference type="RefSeq" id="WP_273639099.1">
    <property type="nucleotide sequence ID" value="NZ_JAQQXP010000001.1"/>
</dbReference>
<feature type="transmembrane region" description="Helical" evidence="1">
    <location>
        <begin position="206"/>
        <end position="225"/>
    </location>
</feature>
<dbReference type="PANTHER" id="PTHR23028">
    <property type="entry name" value="ACETYLTRANSFERASE"/>
    <property type="match status" value="1"/>
</dbReference>
<keyword evidence="4" id="KW-1185">Reference proteome</keyword>
<keyword evidence="1" id="KW-1133">Transmembrane helix</keyword>
<name>A0ABT5KZY9_9ALTE</name>
<evidence type="ECO:0000313" key="3">
    <source>
        <dbReference type="EMBL" id="MDC8830337.1"/>
    </source>
</evidence>
<feature type="transmembrane region" description="Helical" evidence="1">
    <location>
        <begin position="294"/>
        <end position="313"/>
    </location>
</feature>
<dbReference type="InterPro" id="IPR002656">
    <property type="entry name" value="Acyl_transf_3_dom"/>
</dbReference>
<evidence type="ECO:0000259" key="2">
    <source>
        <dbReference type="Pfam" id="PF01757"/>
    </source>
</evidence>
<feature type="transmembrane region" description="Helical" evidence="1">
    <location>
        <begin position="112"/>
        <end position="132"/>
    </location>
</feature>
<feature type="transmembrane region" description="Helical" evidence="1">
    <location>
        <begin position="167"/>
        <end position="194"/>
    </location>
</feature>
<proteinExistence type="predicted"/>
<evidence type="ECO:0000256" key="1">
    <source>
        <dbReference type="SAM" id="Phobius"/>
    </source>
</evidence>
<dbReference type="Pfam" id="PF01757">
    <property type="entry name" value="Acyl_transf_3"/>
    <property type="match status" value="1"/>
</dbReference>
<feature type="transmembrane region" description="Helical" evidence="1">
    <location>
        <begin position="260"/>
        <end position="282"/>
    </location>
</feature>
<evidence type="ECO:0000313" key="4">
    <source>
        <dbReference type="Proteomes" id="UP001218788"/>
    </source>
</evidence>
<organism evidence="3 4">
    <name type="scientific">Alteromonas gilva</name>
    <dbReference type="NCBI Taxonomy" id="2987522"/>
    <lineage>
        <taxon>Bacteria</taxon>
        <taxon>Pseudomonadati</taxon>
        <taxon>Pseudomonadota</taxon>
        <taxon>Gammaproteobacteria</taxon>
        <taxon>Alteromonadales</taxon>
        <taxon>Alteromonadaceae</taxon>
        <taxon>Alteromonas/Salinimonas group</taxon>
        <taxon>Alteromonas</taxon>
    </lineage>
</organism>
<dbReference type="GO" id="GO:0016746">
    <property type="term" value="F:acyltransferase activity"/>
    <property type="evidence" value="ECO:0007669"/>
    <property type="project" value="UniProtKB-KW"/>
</dbReference>
<feature type="transmembrane region" description="Helical" evidence="1">
    <location>
        <begin position="144"/>
        <end position="161"/>
    </location>
</feature>
<dbReference type="PANTHER" id="PTHR23028:SF53">
    <property type="entry name" value="ACYL_TRANSF_3 DOMAIN-CONTAINING PROTEIN"/>
    <property type="match status" value="1"/>
</dbReference>
<dbReference type="Proteomes" id="UP001218788">
    <property type="component" value="Unassembled WGS sequence"/>
</dbReference>
<protein>
    <submittedName>
        <fullName evidence="3">Acyltransferase</fullName>
    </submittedName>
</protein>
<feature type="domain" description="Acyltransferase 3" evidence="2">
    <location>
        <begin position="9"/>
        <end position="333"/>
    </location>
</feature>
<accession>A0ABT5KZY9</accession>
<feature type="transmembrane region" description="Helical" evidence="1">
    <location>
        <begin position="7"/>
        <end position="24"/>
    </location>
</feature>
<gene>
    <name evidence="3" type="ORF">OIK42_06115</name>
</gene>
<comment type="caution">
    <text evidence="3">The sequence shown here is derived from an EMBL/GenBank/DDBJ whole genome shotgun (WGS) entry which is preliminary data.</text>
</comment>
<keyword evidence="3" id="KW-0012">Acyltransferase</keyword>
<dbReference type="EMBL" id="JAQQXP010000001">
    <property type="protein sequence ID" value="MDC8830337.1"/>
    <property type="molecule type" value="Genomic_DNA"/>
</dbReference>
<keyword evidence="3" id="KW-0808">Transferase</keyword>
<feature type="transmembrane region" description="Helical" evidence="1">
    <location>
        <begin position="36"/>
        <end position="60"/>
    </location>
</feature>
<keyword evidence="1" id="KW-0812">Transmembrane</keyword>
<dbReference type="InterPro" id="IPR050879">
    <property type="entry name" value="Acyltransferase_3"/>
</dbReference>
<feature type="transmembrane region" description="Helical" evidence="1">
    <location>
        <begin position="81"/>
        <end position="100"/>
    </location>
</feature>
<keyword evidence="1" id="KW-0472">Membrane</keyword>